<evidence type="ECO:0000256" key="3">
    <source>
        <dbReference type="ARBA" id="ARBA00022723"/>
    </source>
</evidence>
<dbReference type="InterPro" id="IPR036866">
    <property type="entry name" value="RibonucZ/Hydroxyglut_hydro"/>
</dbReference>
<dbReference type="AlphaFoldDB" id="A0A2V1E341"/>
<evidence type="ECO:0000256" key="5">
    <source>
        <dbReference type="ARBA" id="ARBA00022833"/>
    </source>
</evidence>
<dbReference type="PANTHER" id="PTHR42978">
    <property type="entry name" value="QUORUM-QUENCHING LACTONASE YTNP-RELATED-RELATED"/>
    <property type="match status" value="1"/>
</dbReference>
<dbReference type="OrthoDB" id="10250730at2759"/>
<dbReference type="Gene3D" id="3.60.15.10">
    <property type="entry name" value="Ribonuclease Z/Hydroxyacylglutathione hydrolase-like"/>
    <property type="match status" value="1"/>
</dbReference>
<dbReference type="InterPro" id="IPR051013">
    <property type="entry name" value="MBL_superfamily_lactonases"/>
</dbReference>
<dbReference type="Pfam" id="PF00753">
    <property type="entry name" value="Lactamase_B"/>
    <property type="match status" value="1"/>
</dbReference>
<keyword evidence="3" id="KW-0479">Metal-binding</keyword>
<dbReference type="SUPFAM" id="SSF56281">
    <property type="entry name" value="Metallo-hydrolase/oxidoreductase"/>
    <property type="match status" value="1"/>
</dbReference>
<dbReference type="CDD" id="cd07730">
    <property type="entry name" value="metallo-hydrolase-like_MBL-fold"/>
    <property type="match status" value="1"/>
</dbReference>
<gene>
    <name evidence="7" type="ORF">DM02DRAFT_639629</name>
</gene>
<proteinExistence type="inferred from homology"/>
<protein>
    <recommendedName>
        <fullName evidence="6">Metallo-beta-lactamase domain-containing protein</fullName>
    </recommendedName>
</protein>
<dbReference type="Proteomes" id="UP000244855">
    <property type="component" value="Unassembled WGS sequence"/>
</dbReference>
<evidence type="ECO:0000256" key="2">
    <source>
        <dbReference type="ARBA" id="ARBA00007749"/>
    </source>
</evidence>
<comment type="similarity">
    <text evidence="2">Belongs to the metallo-beta-lactamase superfamily.</text>
</comment>
<evidence type="ECO:0000313" key="8">
    <source>
        <dbReference type="Proteomes" id="UP000244855"/>
    </source>
</evidence>
<evidence type="ECO:0000256" key="4">
    <source>
        <dbReference type="ARBA" id="ARBA00022801"/>
    </source>
</evidence>
<sequence>MDQAEPPASPAEQAFVTVHALSAGHFTLPEYQFVHPISREARKTVPSLAFLIQHQNPRNGKMTRIVFDLGLRRDINRYAAPIQKHVETRQPMVTDPDVVKSLARGGLTPQDVDYVFFSHVHWDHIGEPRDFPTSTFVVGNGALSLLNGTSSTLRGGHSFFEHDLLPSGRTIELSAPYSFRSPSKSHRPPTTTPDFHQAWKPQAPLPSVLDIFADGSVLIVDAPGHLSGHINLLARVSPTHRIYLGGDSCHDRRLLTGEKVIGEWNDAEGHVCCIHADRGQAELTIERIRMLEREGVEVIFAHDVEWESEAENRERFFGAGCEGCDGKSEGSSCDS</sequence>
<evidence type="ECO:0000256" key="1">
    <source>
        <dbReference type="ARBA" id="ARBA00001947"/>
    </source>
</evidence>
<dbReference type="GO" id="GO:0016787">
    <property type="term" value="F:hydrolase activity"/>
    <property type="evidence" value="ECO:0007669"/>
    <property type="project" value="UniProtKB-KW"/>
</dbReference>
<evidence type="ECO:0000313" key="7">
    <source>
        <dbReference type="EMBL" id="PVI04947.1"/>
    </source>
</evidence>
<evidence type="ECO:0000259" key="6">
    <source>
        <dbReference type="Pfam" id="PF00753"/>
    </source>
</evidence>
<keyword evidence="5" id="KW-0862">Zinc</keyword>
<feature type="domain" description="Metallo-beta-lactamase" evidence="6">
    <location>
        <begin position="46"/>
        <end position="127"/>
    </location>
</feature>
<keyword evidence="4" id="KW-0378">Hydrolase</keyword>
<comment type="cofactor">
    <cofactor evidence="1">
        <name>Zn(2+)</name>
        <dbReference type="ChEBI" id="CHEBI:29105"/>
    </cofactor>
</comment>
<organism evidence="7 8">
    <name type="scientific">Periconia macrospinosa</name>
    <dbReference type="NCBI Taxonomy" id="97972"/>
    <lineage>
        <taxon>Eukaryota</taxon>
        <taxon>Fungi</taxon>
        <taxon>Dikarya</taxon>
        <taxon>Ascomycota</taxon>
        <taxon>Pezizomycotina</taxon>
        <taxon>Dothideomycetes</taxon>
        <taxon>Pleosporomycetidae</taxon>
        <taxon>Pleosporales</taxon>
        <taxon>Massarineae</taxon>
        <taxon>Periconiaceae</taxon>
        <taxon>Periconia</taxon>
    </lineage>
</organism>
<dbReference type="STRING" id="97972.A0A2V1E341"/>
<dbReference type="InterPro" id="IPR001279">
    <property type="entry name" value="Metallo-B-lactamas"/>
</dbReference>
<name>A0A2V1E341_9PLEO</name>
<dbReference type="PANTHER" id="PTHR42978:SF2">
    <property type="entry name" value="102 KBASES UNSTABLE REGION: FROM 1 TO 119443"/>
    <property type="match status" value="1"/>
</dbReference>
<reference evidence="7 8" key="1">
    <citation type="journal article" date="2018" name="Sci. Rep.">
        <title>Comparative genomics provides insights into the lifestyle and reveals functional heterogeneity of dark septate endophytic fungi.</title>
        <authorList>
            <person name="Knapp D.G."/>
            <person name="Nemeth J.B."/>
            <person name="Barry K."/>
            <person name="Hainaut M."/>
            <person name="Henrissat B."/>
            <person name="Johnson J."/>
            <person name="Kuo A."/>
            <person name="Lim J.H.P."/>
            <person name="Lipzen A."/>
            <person name="Nolan M."/>
            <person name="Ohm R.A."/>
            <person name="Tamas L."/>
            <person name="Grigoriev I.V."/>
            <person name="Spatafora J.W."/>
            <person name="Nagy L.G."/>
            <person name="Kovacs G.M."/>
        </authorList>
    </citation>
    <scope>NUCLEOTIDE SEQUENCE [LARGE SCALE GENOMIC DNA]</scope>
    <source>
        <strain evidence="7 8">DSE2036</strain>
    </source>
</reference>
<keyword evidence="8" id="KW-1185">Reference proteome</keyword>
<dbReference type="EMBL" id="KZ805317">
    <property type="protein sequence ID" value="PVI04947.1"/>
    <property type="molecule type" value="Genomic_DNA"/>
</dbReference>
<dbReference type="GO" id="GO:0046872">
    <property type="term" value="F:metal ion binding"/>
    <property type="evidence" value="ECO:0007669"/>
    <property type="project" value="UniProtKB-KW"/>
</dbReference>
<accession>A0A2V1E341</accession>